<dbReference type="GO" id="GO:0000166">
    <property type="term" value="F:nucleotide binding"/>
    <property type="evidence" value="ECO:0007669"/>
    <property type="project" value="InterPro"/>
</dbReference>
<evidence type="ECO:0000259" key="8">
    <source>
        <dbReference type="PROSITE" id="PS50172"/>
    </source>
</evidence>
<dbReference type="SMART" id="SM00532">
    <property type="entry name" value="LIGANc"/>
    <property type="match status" value="1"/>
</dbReference>
<dbReference type="EMBL" id="MK072145">
    <property type="protein sequence ID" value="AYV79438.1"/>
    <property type="molecule type" value="Genomic_DNA"/>
</dbReference>
<reference evidence="9" key="1">
    <citation type="submission" date="2018-10" db="EMBL/GenBank/DDBJ databases">
        <title>Hidden diversity of soil giant viruses.</title>
        <authorList>
            <person name="Schulz F."/>
            <person name="Alteio L."/>
            <person name="Goudeau D."/>
            <person name="Ryan E.M."/>
            <person name="Malmstrom R.R."/>
            <person name="Blanchard J."/>
            <person name="Woyke T."/>
        </authorList>
    </citation>
    <scope>NUCLEOTIDE SEQUENCE</scope>
    <source>
        <strain evidence="9">FNV1</strain>
    </source>
</reference>
<dbReference type="PIRSF" id="PIRSF001604">
    <property type="entry name" value="LigA"/>
    <property type="match status" value="1"/>
</dbReference>
<dbReference type="InterPro" id="IPR001357">
    <property type="entry name" value="BRCT_dom"/>
</dbReference>
<dbReference type="SUPFAM" id="SSF47794">
    <property type="entry name" value="Rad51 N-terminal domain-like"/>
    <property type="match status" value="1"/>
</dbReference>
<protein>
    <recommendedName>
        <fullName evidence="1">DNA ligase (NAD(+))</fullName>
        <ecNumber evidence="1">6.5.1.2</ecNumber>
    </recommendedName>
</protein>
<keyword evidence="2 9" id="KW-0436">Ligase</keyword>
<comment type="catalytic activity">
    <reaction evidence="7">
        <text>NAD(+) + (deoxyribonucleotide)n-3'-hydroxyl + 5'-phospho-(deoxyribonucleotide)m = (deoxyribonucleotide)n+m + AMP + beta-nicotinamide D-nucleotide.</text>
        <dbReference type="EC" id="6.5.1.2"/>
    </reaction>
</comment>
<dbReference type="Gene3D" id="1.10.150.20">
    <property type="entry name" value="5' to 3' exonuclease, C-terminal subdomain"/>
    <property type="match status" value="1"/>
</dbReference>
<keyword evidence="5" id="KW-0862">Zinc</keyword>
<evidence type="ECO:0000256" key="1">
    <source>
        <dbReference type="ARBA" id="ARBA00012722"/>
    </source>
</evidence>
<dbReference type="SUPFAM" id="SSF52113">
    <property type="entry name" value="BRCT domain"/>
    <property type="match status" value="1"/>
</dbReference>
<evidence type="ECO:0000313" key="9">
    <source>
        <dbReference type="EMBL" id="AYV79438.1"/>
    </source>
</evidence>
<name>A0A3G4ZWZ4_9VIRU</name>
<evidence type="ECO:0000256" key="6">
    <source>
        <dbReference type="ARBA" id="ARBA00023027"/>
    </source>
</evidence>
<gene>
    <name evidence="9" type="ORF">Faunusvirus14_5</name>
</gene>
<proteinExistence type="predicted"/>
<dbReference type="Gene3D" id="3.40.50.10190">
    <property type="entry name" value="BRCT domain"/>
    <property type="match status" value="1"/>
</dbReference>
<dbReference type="InterPro" id="IPR013839">
    <property type="entry name" value="DNAligase_adenylation"/>
</dbReference>
<dbReference type="GO" id="GO:0006260">
    <property type="term" value="P:DNA replication"/>
    <property type="evidence" value="ECO:0007669"/>
    <property type="project" value="UniProtKB-KW"/>
</dbReference>
<evidence type="ECO:0000256" key="4">
    <source>
        <dbReference type="ARBA" id="ARBA00022723"/>
    </source>
</evidence>
<dbReference type="GO" id="GO:0006281">
    <property type="term" value="P:DNA repair"/>
    <property type="evidence" value="ECO:0007669"/>
    <property type="project" value="InterPro"/>
</dbReference>
<sequence length="640" mass="72005">MNILIAKINKSPTETIKKLTIAKLIEVIKYTADKYYNSDESVVSDAVYDMLIDSLKERDPANAALTAVGASIQSKNKVTLPYYMGSMDKITPERHNFTKWCDEFKGSYVLSDKLDGISALLIMHNHKMKLYTRGDGSEGQNITAILPYINIYKRSVRVEMPNKCAIRGELIMSIKNFEKYKTTKKNPRNTVSGLVNSKTLDTTMLGEVDLVCYEVIHPVMKISDQLLQLEMWGLHTVHYDIYKTVTIDDLKKYLERRKKHSAYEIDGVIVADDHLHRRIKSGNPKYALAFKFNNLDLGAIVTVKEVEWRVSKDGYIKPVVIFDPVTINGVEISRATAYNAKYVLENSIGPGAVLKIIRSGDVIPKIIEIVKRSKKIEMPSISHKWNKSGVDLVYDDSKQDVAVEKSILVKNITFFFKKLGVKHVDGAIVRKIIEAGYDTVQKIISASENDLLKVENFSNTMAHKVYTNIQTSIKNVDIVRLVAASNVFGHGLAEKKLKLIFQEHSDILDRKISKIEMIELISKIKGFDTITATKFAENIDKFKKFLKLLKGVNVVYPIHAAHNKSGIFCGQIIVFTGFRNKEWEAAIQHEGGIISTSVSKNTTLVVTNDIGSTSGKVAKARELGITIIDLDTFAKKYKLT</sequence>
<dbReference type="Pfam" id="PF00533">
    <property type="entry name" value="BRCT"/>
    <property type="match status" value="1"/>
</dbReference>
<evidence type="ECO:0000256" key="5">
    <source>
        <dbReference type="ARBA" id="ARBA00022833"/>
    </source>
</evidence>
<dbReference type="GO" id="GO:0003911">
    <property type="term" value="F:DNA ligase (NAD+) activity"/>
    <property type="evidence" value="ECO:0007669"/>
    <property type="project" value="UniProtKB-EC"/>
</dbReference>
<evidence type="ECO:0000256" key="2">
    <source>
        <dbReference type="ARBA" id="ARBA00022598"/>
    </source>
</evidence>
<dbReference type="SUPFAM" id="SSF50249">
    <property type="entry name" value="Nucleic acid-binding proteins"/>
    <property type="match status" value="1"/>
</dbReference>
<evidence type="ECO:0000256" key="3">
    <source>
        <dbReference type="ARBA" id="ARBA00022705"/>
    </source>
</evidence>
<keyword evidence="6" id="KW-0520">NAD</keyword>
<dbReference type="EC" id="6.5.1.2" evidence="1"/>
<accession>A0A3G4ZWZ4</accession>
<dbReference type="SUPFAM" id="SSF56091">
    <property type="entry name" value="DNA ligase/mRNA capping enzyme, catalytic domain"/>
    <property type="match status" value="1"/>
</dbReference>
<dbReference type="InterPro" id="IPR013840">
    <property type="entry name" value="DNAligase_N"/>
</dbReference>
<dbReference type="InterPro" id="IPR036420">
    <property type="entry name" value="BRCT_dom_sf"/>
</dbReference>
<feature type="domain" description="BRCT" evidence="8">
    <location>
        <begin position="563"/>
        <end position="640"/>
    </location>
</feature>
<keyword evidence="4" id="KW-0479">Metal-binding</keyword>
<dbReference type="InterPro" id="IPR001679">
    <property type="entry name" value="DNA_ligase"/>
</dbReference>
<dbReference type="InterPro" id="IPR004150">
    <property type="entry name" value="NAD_DNA_ligase_OB"/>
</dbReference>
<dbReference type="Pfam" id="PF01653">
    <property type="entry name" value="DNA_ligase_aden"/>
    <property type="match status" value="1"/>
</dbReference>
<keyword evidence="3" id="KW-0235">DNA replication</keyword>
<evidence type="ECO:0000256" key="7">
    <source>
        <dbReference type="ARBA" id="ARBA00034005"/>
    </source>
</evidence>
<dbReference type="PROSITE" id="PS50172">
    <property type="entry name" value="BRCT"/>
    <property type="match status" value="1"/>
</dbReference>
<dbReference type="InterPro" id="IPR012340">
    <property type="entry name" value="NA-bd_OB-fold"/>
</dbReference>
<dbReference type="Gene3D" id="2.40.50.140">
    <property type="entry name" value="Nucleic acid-binding proteins"/>
    <property type="match status" value="1"/>
</dbReference>
<dbReference type="Gene3D" id="3.30.470.30">
    <property type="entry name" value="DNA ligase/mRNA capping enzyme"/>
    <property type="match status" value="1"/>
</dbReference>
<dbReference type="Gene3D" id="1.10.287.610">
    <property type="entry name" value="Helix hairpin bin"/>
    <property type="match status" value="1"/>
</dbReference>
<dbReference type="Pfam" id="PF03120">
    <property type="entry name" value="OB_DNA_ligase"/>
    <property type="match status" value="1"/>
</dbReference>
<organism evidence="9">
    <name type="scientific">Faunusvirus sp</name>
    <dbReference type="NCBI Taxonomy" id="2487766"/>
    <lineage>
        <taxon>Viruses</taxon>
        <taxon>Varidnaviria</taxon>
        <taxon>Bamfordvirae</taxon>
        <taxon>Nucleocytoviricota</taxon>
        <taxon>Megaviricetes</taxon>
        <taxon>Imitervirales</taxon>
        <taxon>Mimiviridae</taxon>
    </lineage>
</organism>
<dbReference type="InterPro" id="IPR010995">
    <property type="entry name" value="DNA_repair_Rad51/TF_NusA_a-hlx"/>
</dbReference>